<name>A0A4P9WA62_9FUNG</name>
<evidence type="ECO:0000256" key="3">
    <source>
        <dbReference type="ARBA" id="ARBA00007096"/>
    </source>
</evidence>
<evidence type="ECO:0000256" key="1">
    <source>
        <dbReference type="ARBA" id="ARBA00004123"/>
    </source>
</evidence>
<evidence type="ECO:0000256" key="6">
    <source>
        <dbReference type="ARBA" id="ARBA00022490"/>
    </source>
</evidence>
<evidence type="ECO:0000256" key="2">
    <source>
        <dbReference type="ARBA" id="ARBA00004496"/>
    </source>
</evidence>
<reference evidence="10" key="1">
    <citation type="journal article" date="2018" name="Nat. Microbiol.">
        <title>Leveraging single-cell genomics to expand the fungal tree of life.</title>
        <authorList>
            <person name="Ahrendt S.R."/>
            <person name="Quandt C.A."/>
            <person name="Ciobanu D."/>
            <person name="Clum A."/>
            <person name="Salamov A."/>
            <person name="Andreopoulos B."/>
            <person name="Cheng J.F."/>
            <person name="Woyke T."/>
            <person name="Pelin A."/>
            <person name="Henrissat B."/>
            <person name="Reynolds N.K."/>
            <person name="Benny G.L."/>
            <person name="Smith M.E."/>
            <person name="James T.Y."/>
            <person name="Grigoriev I.V."/>
        </authorList>
    </citation>
    <scope>NUCLEOTIDE SEQUENCE [LARGE SCALE GENOMIC DNA]</scope>
</reference>
<accession>A0A4P9WA62</accession>
<protein>
    <recommendedName>
        <fullName evidence="5">Protein YAE1</fullName>
    </recommendedName>
    <alternativeName>
        <fullName evidence="4">Protein yae1</fullName>
    </alternativeName>
</protein>
<dbReference type="OrthoDB" id="20086at2759"/>
<keyword evidence="7" id="KW-0539">Nucleus</keyword>
<dbReference type="GO" id="GO:0005737">
    <property type="term" value="C:cytoplasm"/>
    <property type="evidence" value="ECO:0007669"/>
    <property type="project" value="UniProtKB-SubCell"/>
</dbReference>
<dbReference type="EMBL" id="KZ997197">
    <property type="protein sequence ID" value="RKO87730.1"/>
    <property type="molecule type" value="Genomic_DNA"/>
</dbReference>
<gene>
    <name evidence="9" type="ORF">BDK51DRAFT_23969</name>
</gene>
<dbReference type="PANTHER" id="PTHR18829">
    <property type="entry name" value="PROTEIN YAE1 HOMOLOG"/>
    <property type="match status" value="1"/>
</dbReference>
<dbReference type="PANTHER" id="PTHR18829:SF0">
    <property type="entry name" value="PROTEIN YAE1 HOMOLOG"/>
    <property type="match status" value="1"/>
</dbReference>
<keyword evidence="10" id="KW-1185">Reference proteome</keyword>
<sequence>DDDVWGSEGDETEYDREMADRNWNRLQDEHGVVGYKEGISEAKEKGLQLGFDKGYAEGAEIGLALGRLQGFVR</sequence>
<dbReference type="InterPro" id="IPR038881">
    <property type="entry name" value="Yae1-like"/>
</dbReference>
<keyword evidence="6" id="KW-0963">Cytoplasm</keyword>
<dbReference type="GO" id="GO:0005634">
    <property type="term" value="C:nucleus"/>
    <property type="evidence" value="ECO:0007669"/>
    <property type="project" value="UniProtKB-SubCell"/>
</dbReference>
<dbReference type="Proteomes" id="UP000269721">
    <property type="component" value="Unassembled WGS sequence"/>
</dbReference>
<proteinExistence type="inferred from homology"/>
<comment type="subcellular location">
    <subcellularLocation>
        <location evidence="2">Cytoplasm</location>
    </subcellularLocation>
    <subcellularLocation>
        <location evidence="1">Nucleus</location>
    </subcellularLocation>
</comment>
<evidence type="ECO:0000256" key="7">
    <source>
        <dbReference type="ARBA" id="ARBA00023242"/>
    </source>
</evidence>
<comment type="similarity">
    <text evidence="3">Belongs to the YAE1 family.</text>
</comment>
<dbReference type="Pfam" id="PF09811">
    <property type="entry name" value="Yae1_N"/>
    <property type="match status" value="1"/>
</dbReference>
<evidence type="ECO:0000259" key="8">
    <source>
        <dbReference type="Pfam" id="PF09811"/>
    </source>
</evidence>
<evidence type="ECO:0000256" key="4">
    <source>
        <dbReference type="ARBA" id="ARBA00017286"/>
    </source>
</evidence>
<feature type="domain" description="Essential protein Yae1 N-terminal" evidence="8">
    <location>
        <begin position="34"/>
        <end position="72"/>
    </location>
</feature>
<evidence type="ECO:0000313" key="10">
    <source>
        <dbReference type="Proteomes" id="UP000269721"/>
    </source>
</evidence>
<evidence type="ECO:0000256" key="5">
    <source>
        <dbReference type="ARBA" id="ARBA00018400"/>
    </source>
</evidence>
<evidence type="ECO:0000313" key="9">
    <source>
        <dbReference type="EMBL" id="RKO87730.1"/>
    </source>
</evidence>
<feature type="non-terminal residue" evidence="9">
    <location>
        <position position="1"/>
    </location>
</feature>
<dbReference type="AlphaFoldDB" id="A0A4P9WA62"/>
<dbReference type="InterPro" id="IPR019191">
    <property type="entry name" value="Essential_protein_Yae1_N"/>
</dbReference>
<organism evidence="9 10">
    <name type="scientific">Blyttiomyces helicus</name>
    <dbReference type="NCBI Taxonomy" id="388810"/>
    <lineage>
        <taxon>Eukaryota</taxon>
        <taxon>Fungi</taxon>
        <taxon>Fungi incertae sedis</taxon>
        <taxon>Chytridiomycota</taxon>
        <taxon>Chytridiomycota incertae sedis</taxon>
        <taxon>Chytridiomycetes</taxon>
        <taxon>Chytridiomycetes incertae sedis</taxon>
        <taxon>Blyttiomyces</taxon>
    </lineage>
</organism>